<keyword evidence="2" id="KW-1185">Reference proteome</keyword>
<sequence>MTPLKEKLLIKEASINKVQFDKEWFFKLDDMAFYLKEDLSEVEFVYLPMFIDDEQEYVKCAAFDDITRGRKEIQ</sequence>
<name>A0A1M5JF57_9FLAO</name>
<reference evidence="2" key="1">
    <citation type="submission" date="2016-11" db="EMBL/GenBank/DDBJ databases">
        <authorList>
            <person name="Varghese N."/>
            <person name="Submissions S."/>
        </authorList>
    </citation>
    <scope>NUCLEOTIDE SEQUENCE [LARGE SCALE GENOMIC DNA]</scope>
    <source>
        <strain evidence="2">DSM 17659</strain>
    </source>
</reference>
<protein>
    <submittedName>
        <fullName evidence="1">Uncharacterized protein</fullName>
    </submittedName>
</protein>
<dbReference type="RefSeq" id="WP_073018590.1">
    <property type="nucleotide sequence ID" value="NZ_FQWF01000005.1"/>
</dbReference>
<dbReference type="OrthoDB" id="1375307at2"/>
<evidence type="ECO:0000313" key="1">
    <source>
        <dbReference type="EMBL" id="SHG39168.1"/>
    </source>
</evidence>
<organism evidence="1 2">
    <name type="scientific">Flavobacterium micromati</name>
    <dbReference type="NCBI Taxonomy" id="229205"/>
    <lineage>
        <taxon>Bacteria</taxon>
        <taxon>Pseudomonadati</taxon>
        <taxon>Bacteroidota</taxon>
        <taxon>Flavobacteriia</taxon>
        <taxon>Flavobacteriales</taxon>
        <taxon>Flavobacteriaceae</taxon>
        <taxon>Flavobacterium</taxon>
    </lineage>
</organism>
<dbReference type="AlphaFoldDB" id="A0A1M5JF57"/>
<dbReference type="EMBL" id="FQWF01000005">
    <property type="protein sequence ID" value="SHG39168.1"/>
    <property type="molecule type" value="Genomic_DNA"/>
</dbReference>
<evidence type="ECO:0000313" key="2">
    <source>
        <dbReference type="Proteomes" id="UP000184020"/>
    </source>
</evidence>
<accession>A0A1M5JF57</accession>
<dbReference type="Proteomes" id="UP000184020">
    <property type="component" value="Unassembled WGS sequence"/>
</dbReference>
<proteinExistence type="predicted"/>
<gene>
    <name evidence="1" type="ORF">SAMN05444372_105163</name>
</gene>